<keyword evidence="6" id="KW-1185">Reference proteome</keyword>
<dbReference type="PRINTS" id="PR00038">
    <property type="entry name" value="HTHLUXR"/>
</dbReference>
<keyword evidence="1" id="KW-0805">Transcription regulation</keyword>
<evidence type="ECO:0000256" key="1">
    <source>
        <dbReference type="ARBA" id="ARBA00023015"/>
    </source>
</evidence>
<accession>A0ABU3WS44</accession>
<evidence type="ECO:0000313" key="6">
    <source>
        <dbReference type="Proteomes" id="UP001275440"/>
    </source>
</evidence>
<proteinExistence type="predicted"/>
<dbReference type="InterPro" id="IPR036388">
    <property type="entry name" value="WH-like_DNA-bd_sf"/>
</dbReference>
<dbReference type="PANTHER" id="PTHR44688:SF16">
    <property type="entry name" value="DNA-BINDING TRANSCRIPTIONAL ACTIVATOR DEVR_DOSR"/>
    <property type="match status" value="1"/>
</dbReference>
<dbReference type="InterPro" id="IPR000792">
    <property type="entry name" value="Tscrpt_reg_LuxR_C"/>
</dbReference>
<dbReference type="InterPro" id="IPR036693">
    <property type="entry name" value="TF_LuxR_autoind-bd_dom_sf"/>
</dbReference>
<organism evidence="5 6">
    <name type="scientific">Rhodococcus zopfii</name>
    <dbReference type="NCBI Taxonomy" id="43772"/>
    <lineage>
        <taxon>Bacteria</taxon>
        <taxon>Bacillati</taxon>
        <taxon>Actinomycetota</taxon>
        <taxon>Actinomycetes</taxon>
        <taxon>Mycobacteriales</taxon>
        <taxon>Nocardiaceae</taxon>
        <taxon>Rhodococcus</taxon>
    </lineage>
</organism>
<dbReference type="SUPFAM" id="SSF75516">
    <property type="entry name" value="Pheromone-binding domain of LuxR-like quorum-sensing transcription factors"/>
    <property type="match status" value="1"/>
</dbReference>
<evidence type="ECO:0000256" key="3">
    <source>
        <dbReference type="ARBA" id="ARBA00023163"/>
    </source>
</evidence>
<gene>
    <name evidence="5" type="ORF">F8M49_18380</name>
</gene>
<comment type="caution">
    <text evidence="5">The sequence shown here is derived from an EMBL/GenBank/DDBJ whole genome shotgun (WGS) entry which is preliminary data.</text>
</comment>
<evidence type="ECO:0000259" key="4">
    <source>
        <dbReference type="PROSITE" id="PS50043"/>
    </source>
</evidence>
<dbReference type="InterPro" id="IPR005143">
    <property type="entry name" value="TF_LuxR_autoind-bd_dom"/>
</dbReference>
<dbReference type="Pfam" id="PF00196">
    <property type="entry name" value="GerE"/>
    <property type="match status" value="1"/>
</dbReference>
<name>A0ABU3WS44_9NOCA</name>
<evidence type="ECO:0000256" key="2">
    <source>
        <dbReference type="ARBA" id="ARBA00023125"/>
    </source>
</evidence>
<dbReference type="CDD" id="cd06170">
    <property type="entry name" value="LuxR_C_like"/>
    <property type="match status" value="1"/>
</dbReference>
<dbReference type="EMBL" id="WBMO01000001">
    <property type="protein sequence ID" value="MDV2476795.1"/>
    <property type="molecule type" value="Genomic_DNA"/>
</dbReference>
<dbReference type="SMART" id="SM00421">
    <property type="entry name" value="HTH_LUXR"/>
    <property type="match status" value="1"/>
</dbReference>
<dbReference type="Proteomes" id="UP001275440">
    <property type="component" value="Unassembled WGS sequence"/>
</dbReference>
<dbReference type="PANTHER" id="PTHR44688">
    <property type="entry name" value="DNA-BINDING TRANSCRIPTIONAL ACTIVATOR DEVR_DOSR"/>
    <property type="match status" value="1"/>
</dbReference>
<dbReference type="SUPFAM" id="SSF46894">
    <property type="entry name" value="C-terminal effector domain of the bipartite response regulators"/>
    <property type="match status" value="1"/>
</dbReference>
<dbReference type="Pfam" id="PF03472">
    <property type="entry name" value="Autoind_bind"/>
    <property type="match status" value="1"/>
</dbReference>
<dbReference type="Gene3D" id="1.10.10.10">
    <property type="entry name" value="Winged helix-like DNA-binding domain superfamily/Winged helix DNA-binding domain"/>
    <property type="match status" value="1"/>
</dbReference>
<sequence length="309" mass="34220">MEMPPLDEPIRMIRDGLGFDCAALVGPPRVTLENSYPVLVNLDYPSETLRFIATTYATQCPAHRYAVERRAALRFIDLPYDFRQSRTYREALKPCGFNEGLTLPLNTPRGATVPGFLALSSTHGQPLHEESQLALTMHAAEIAKLTDPRPELPASPAELVIWSGHGRVEPRIGDLATAPLTAKDFTRIETFHQRDATGLRFRHRDATGHWWRVTTATTPDGVLIRLQRVDPDDHLTARELDVVGLLSRGWTNDGIALALGISVRTARSHIESALTKLGVPNRTALAREALLRDLDSLNAIRCTTEDAPT</sequence>
<dbReference type="InterPro" id="IPR016032">
    <property type="entry name" value="Sig_transdc_resp-reg_C-effctor"/>
</dbReference>
<reference evidence="5 6" key="1">
    <citation type="submission" date="2019-10" db="EMBL/GenBank/DDBJ databases">
        <title>Draft Genome Assembly of Rhodococcus zopfii DSM44189.</title>
        <authorList>
            <person name="Sutton J.M."/>
            <person name="Akob D.M."/>
            <person name="Bushman T.J."/>
        </authorList>
    </citation>
    <scope>NUCLEOTIDE SEQUENCE [LARGE SCALE GENOMIC DNA]</scope>
    <source>
        <strain evidence="5 6">DSM 44189</strain>
    </source>
</reference>
<protein>
    <submittedName>
        <fullName evidence="5">LuxR family transcriptional regulator</fullName>
    </submittedName>
</protein>
<feature type="domain" description="HTH luxR-type" evidence="4">
    <location>
        <begin position="228"/>
        <end position="293"/>
    </location>
</feature>
<evidence type="ECO:0000313" key="5">
    <source>
        <dbReference type="EMBL" id="MDV2476795.1"/>
    </source>
</evidence>
<keyword evidence="3" id="KW-0804">Transcription</keyword>
<dbReference type="PROSITE" id="PS50043">
    <property type="entry name" value="HTH_LUXR_2"/>
    <property type="match status" value="1"/>
</dbReference>
<keyword evidence="2" id="KW-0238">DNA-binding</keyword>
<dbReference type="Gene3D" id="3.30.450.80">
    <property type="entry name" value="Transcription factor LuxR-like, autoinducer-binding domain"/>
    <property type="match status" value="1"/>
</dbReference>